<keyword evidence="10" id="KW-0407">Ion channel</keyword>
<comment type="subcellular location">
    <subcellularLocation>
        <location evidence="1">Membrane</location>
        <topology evidence="1">Multi-pass membrane protein</topology>
    </subcellularLocation>
</comment>
<dbReference type="Gene3D" id="1.10.287.70">
    <property type="match status" value="1"/>
</dbReference>
<evidence type="ECO:0000256" key="8">
    <source>
        <dbReference type="ARBA" id="ARBA00023065"/>
    </source>
</evidence>
<feature type="transmembrane region" description="Helical" evidence="11">
    <location>
        <begin position="280"/>
        <end position="305"/>
    </location>
</feature>
<name>A0A1L4FS60_9BACT</name>
<dbReference type="SUPFAM" id="SSF81324">
    <property type="entry name" value="Voltage-gated potassium channels"/>
    <property type="match status" value="1"/>
</dbReference>
<dbReference type="STRING" id="48003.BLA55_02120"/>
<evidence type="ECO:0000313" key="13">
    <source>
        <dbReference type="EMBL" id="APJ38451.1"/>
    </source>
</evidence>
<evidence type="ECO:0000259" key="12">
    <source>
        <dbReference type="Pfam" id="PF00520"/>
    </source>
</evidence>
<keyword evidence="4 11" id="KW-0812">Transmembrane</keyword>
<dbReference type="RefSeq" id="WP_073372455.1">
    <property type="nucleotide sequence ID" value="NZ_CP017813.1"/>
</dbReference>
<keyword evidence="2" id="KW-0813">Transport</keyword>
<feature type="domain" description="Ion transport" evidence="12">
    <location>
        <begin position="36"/>
        <end position="302"/>
    </location>
</feature>
<dbReference type="GO" id="GO:0001508">
    <property type="term" value="P:action potential"/>
    <property type="evidence" value="ECO:0007669"/>
    <property type="project" value="TreeGrafter"/>
</dbReference>
<feature type="transmembrane region" description="Helical" evidence="11">
    <location>
        <begin position="172"/>
        <end position="192"/>
    </location>
</feature>
<keyword evidence="7 11" id="KW-1133">Transmembrane helix</keyword>
<evidence type="ECO:0000256" key="5">
    <source>
        <dbReference type="ARBA" id="ARBA00022826"/>
    </source>
</evidence>
<keyword evidence="14" id="KW-1185">Reference proteome</keyword>
<evidence type="ECO:0000256" key="9">
    <source>
        <dbReference type="ARBA" id="ARBA00023136"/>
    </source>
</evidence>
<dbReference type="PANTHER" id="PTHR11537">
    <property type="entry name" value="VOLTAGE-GATED POTASSIUM CHANNEL"/>
    <property type="match status" value="1"/>
</dbReference>
<feature type="transmembrane region" description="Helical" evidence="11">
    <location>
        <begin position="102"/>
        <end position="121"/>
    </location>
</feature>
<accession>A0A1L4FS60</accession>
<evidence type="ECO:0000256" key="10">
    <source>
        <dbReference type="ARBA" id="ARBA00023303"/>
    </source>
</evidence>
<dbReference type="InterPro" id="IPR005821">
    <property type="entry name" value="Ion_trans_dom"/>
</dbReference>
<evidence type="ECO:0000256" key="1">
    <source>
        <dbReference type="ARBA" id="ARBA00004141"/>
    </source>
</evidence>
<dbReference type="GO" id="GO:0005249">
    <property type="term" value="F:voltage-gated potassium channel activity"/>
    <property type="evidence" value="ECO:0007669"/>
    <property type="project" value="InterPro"/>
</dbReference>
<evidence type="ECO:0000256" key="3">
    <source>
        <dbReference type="ARBA" id="ARBA00022538"/>
    </source>
</evidence>
<gene>
    <name evidence="13" type="ORF">BLA55_02120</name>
</gene>
<dbReference type="Proteomes" id="UP000184322">
    <property type="component" value="Chromosome"/>
</dbReference>
<organism evidence="13 14">
    <name type="scientific">Mycoplasmopsis pullorum</name>
    <dbReference type="NCBI Taxonomy" id="48003"/>
    <lineage>
        <taxon>Bacteria</taxon>
        <taxon>Bacillati</taxon>
        <taxon>Mycoplasmatota</taxon>
        <taxon>Mycoplasmoidales</taxon>
        <taxon>Metamycoplasmataceae</taxon>
        <taxon>Mycoplasmopsis</taxon>
    </lineage>
</organism>
<feature type="transmembrane region" description="Helical" evidence="11">
    <location>
        <begin position="67"/>
        <end position="90"/>
    </location>
</feature>
<evidence type="ECO:0000256" key="4">
    <source>
        <dbReference type="ARBA" id="ARBA00022692"/>
    </source>
</evidence>
<evidence type="ECO:0000256" key="7">
    <source>
        <dbReference type="ARBA" id="ARBA00022989"/>
    </source>
</evidence>
<evidence type="ECO:0000256" key="2">
    <source>
        <dbReference type="ARBA" id="ARBA00022448"/>
    </source>
</evidence>
<keyword evidence="3" id="KW-0633">Potassium transport</keyword>
<dbReference type="AlphaFoldDB" id="A0A1L4FS60"/>
<reference evidence="14" key="1">
    <citation type="submission" date="2016-10" db="EMBL/GenBank/DDBJ databases">
        <authorList>
            <person name="Beylefeld A."/>
            <person name="Abolnik C."/>
        </authorList>
    </citation>
    <scope>NUCLEOTIDE SEQUENCE [LARGE SCALE GENOMIC DNA]</scope>
    <source>
        <strain evidence="14">B359_6</strain>
    </source>
</reference>
<dbReference type="Pfam" id="PF00520">
    <property type="entry name" value="Ion_trans"/>
    <property type="match status" value="1"/>
</dbReference>
<keyword evidence="8" id="KW-0406">Ion transport</keyword>
<sequence>MSILNICKAINIIVTSDNELPKSLNKHNKYLNILKYIYIAILLFTVTFSFVSFAVPKTNSDISNLLIFISIATFFVFAIDFSLHWITCWVNKPERPIWKSFLSYPFTFTGIILILCMLPSLKVFEYWGLEKNAWVDFFKVLSFVRIIRLVLILKIYPPFKILINVFQSQKVILTYIFVFIVILIIVFALIIWNNETVWLENTISKQILSDFKTNNPNQEIPVWINDHNSEQWKNEYEKILNSGAYSNVVTSFFDSLYFSTITLTTIGYGDFFPHADASKFIVILISLVGIAIFAIPSGVIAGAMLSEMNNIIKTKKDKNAQNPEN</sequence>
<dbReference type="EMBL" id="CP017813">
    <property type="protein sequence ID" value="APJ38451.1"/>
    <property type="molecule type" value="Genomic_DNA"/>
</dbReference>
<dbReference type="OrthoDB" id="9781411at2"/>
<proteinExistence type="predicted"/>
<dbReference type="PANTHER" id="PTHR11537:SF254">
    <property type="entry name" value="POTASSIUM VOLTAGE-GATED CHANNEL PROTEIN SHAB"/>
    <property type="match status" value="1"/>
</dbReference>
<keyword evidence="6" id="KW-0630">Potassium</keyword>
<dbReference type="PRINTS" id="PR00169">
    <property type="entry name" value="KCHANNEL"/>
</dbReference>
<dbReference type="GO" id="GO:0008076">
    <property type="term" value="C:voltage-gated potassium channel complex"/>
    <property type="evidence" value="ECO:0007669"/>
    <property type="project" value="InterPro"/>
</dbReference>
<dbReference type="KEGG" id="mpul:BLA55_02120"/>
<dbReference type="InterPro" id="IPR028325">
    <property type="entry name" value="VG_K_chnl"/>
</dbReference>
<protein>
    <recommendedName>
        <fullName evidence="12">Ion transport domain-containing protein</fullName>
    </recommendedName>
</protein>
<evidence type="ECO:0000256" key="11">
    <source>
        <dbReference type="SAM" id="Phobius"/>
    </source>
</evidence>
<evidence type="ECO:0000313" key="14">
    <source>
        <dbReference type="Proteomes" id="UP000184322"/>
    </source>
</evidence>
<evidence type="ECO:0000256" key="6">
    <source>
        <dbReference type="ARBA" id="ARBA00022958"/>
    </source>
</evidence>
<keyword evidence="9 11" id="KW-0472">Membrane</keyword>
<feature type="transmembrane region" description="Helical" evidence="11">
    <location>
        <begin position="36"/>
        <end position="55"/>
    </location>
</feature>
<keyword evidence="5" id="KW-0631">Potassium channel</keyword>